<dbReference type="PIRSF" id="PIRSF027391">
    <property type="entry name" value="Hpre_diP_synt_I"/>
    <property type="match status" value="1"/>
</dbReference>
<evidence type="ECO:0000313" key="2">
    <source>
        <dbReference type="EMBL" id="HGU40787.1"/>
    </source>
</evidence>
<sequence length="159" mass="17035">MVSISSVLYVLEGLIPFPVPGGKWGLSNFLVLQLSYYNNVKSALLLASMKSIVGGLISGSFFTPGFFMGFFGALTAAVAQRIVSLTRIFGILGVSLVGMISNNLVQFLVGSLLIKSRAIFSLLPIVMLLGSMSAIVNAYLAQRTVSFFGEGEYYDAETK</sequence>
<proteinExistence type="predicted"/>
<keyword evidence="1" id="KW-1133">Transmembrane helix</keyword>
<dbReference type="InterPro" id="IPR010898">
    <property type="entry name" value="Hpre_diP_synth_I"/>
</dbReference>
<reference evidence="2" key="1">
    <citation type="journal article" date="2020" name="mSystems">
        <title>Genome- and Community-Level Interaction Insights into Carbon Utilization and Element Cycling Functions of Hydrothermarchaeota in Hydrothermal Sediment.</title>
        <authorList>
            <person name="Zhou Z."/>
            <person name="Liu Y."/>
            <person name="Xu W."/>
            <person name="Pan J."/>
            <person name="Luo Z.H."/>
            <person name="Li M."/>
        </authorList>
    </citation>
    <scope>NUCLEOTIDE SEQUENCE [LARGE SCALE GENOMIC DNA]</scope>
    <source>
        <strain evidence="2">SpSt-609</strain>
    </source>
</reference>
<dbReference type="AlphaFoldDB" id="A0A7C4VUB5"/>
<keyword evidence="1" id="KW-0812">Transmembrane</keyword>
<dbReference type="Pfam" id="PF07456">
    <property type="entry name" value="Hpre_diP_synt_I"/>
    <property type="match status" value="1"/>
</dbReference>
<keyword evidence="1" id="KW-0472">Membrane</keyword>
<protein>
    <submittedName>
        <fullName evidence="2">Gx transporter family protein</fullName>
    </submittedName>
</protein>
<dbReference type="InterPro" id="IPR014535">
    <property type="entry name" value="Hpre_diP_synt_I"/>
</dbReference>
<comment type="caution">
    <text evidence="2">The sequence shown here is derived from an EMBL/GenBank/DDBJ whole genome shotgun (WGS) entry which is preliminary data.</text>
</comment>
<accession>A0A7C4VUB5</accession>
<dbReference type="EMBL" id="DSZY01000029">
    <property type="protein sequence ID" value="HGU40787.1"/>
    <property type="molecule type" value="Genomic_DNA"/>
</dbReference>
<feature type="transmembrane region" description="Helical" evidence="1">
    <location>
        <begin position="119"/>
        <end position="140"/>
    </location>
</feature>
<gene>
    <name evidence="2" type="ORF">ENT77_06275</name>
</gene>
<feature type="transmembrane region" description="Helical" evidence="1">
    <location>
        <begin position="52"/>
        <end position="76"/>
    </location>
</feature>
<name>A0A7C4VUB5_9BACT</name>
<organism evidence="2">
    <name type="scientific">Fervidobacterium thailandense</name>
    <dbReference type="NCBI Taxonomy" id="1008305"/>
    <lineage>
        <taxon>Bacteria</taxon>
        <taxon>Thermotogati</taxon>
        <taxon>Thermotogota</taxon>
        <taxon>Thermotogae</taxon>
        <taxon>Thermotogales</taxon>
        <taxon>Fervidobacteriaceae</taxon>
        <taxon>Fervidobacterium</taxon>
    </lineage>
</organism>
<evidence type="ECO:0000256" key="1">
    <source>
        <dbReference type="SAM" id="Phobius"/>
    </source>
</evidence>
<feature type="transmembrane region" description="Helical" evidence="1">
    <location>
        <begin position="88"/>
        <end position="113"/>
    </location>
</feature>